<reference evidence="2 3" key="1">
    <citation type="submission" date="2015-12" db="EMBL/GenBank/DDBJ databases">
        <title>The genome of Folsomia candida.</title>
        <authorList>
            <person name="Faddeeva A."/>
            <person name="Derks M.F."/>
            <person name="Anvar Y."/>
            <person name="Smit S."/>
            <person name="Van Straalen N."/>
            <person name="Roelofs D."/>
        </authorList>
    </citation>
    <scope>NUCLEOTIDE SEQUENCE [LARGE SCALE GENOMIC DNA]</scope>
    <source>
        <strain evidence="2 3">VU population</strain>
        <tissue evidence="2">Whole body</tissue>
    </source>
</reference>
<feature type="chain" id="PRO_5012895144" evidence="1">
    <location>
        <begin position="20"/>
        <end position="145"/>
    </location>
</feature>
<dbReference type="Proteomes" id="UP000198287">
    <property type="component" value="Unassembled WGS sequence"/>
</dbReference>
<keyword evidence="3" id="KW-1185">Reference proteome</keyword>
<protein>
    <submittedName>
        <fullName evidence="2">Uncharacterized protein</fullName>
    </submittedName>
</protein>
<dbReference type="Gene3D" id="2.60.40.770">
    <property type="match status" value="1"/>
</dbReference>
<evidence type="ECO:0000256" key="1">
    <source>
        <dbReference type="SAM" id="SignalP"/>
    </source>
</evidence>
<feature type="signal peptide" evidence="1">
    <location>
        <begin position="1"/>
        <end position="19"/>
    </location>
</feature>
<evidence type="ECO:0000313" key="3">
    <source>
        <dbReference type="Proteomes" id="UP000198287"/>
    </source>
</evidence>
<name>A0A226EL67_FOLCA</name>
<comment type="caution">
    <text evidence="2">The sequence shown here is derived from an EMBL/GenBank/DDBJ whole genome shotgun (WGS) entry which is preliminary data.</text>
</comment>
<proteinExistence type="predicted"/>
<dbReference type="SUPFAM" id="SSF81296">
    <property type="entry name" value="E set domains"/>
    <property type="match status" value="1"/>
</dbReference>
<dbReference type="InterPro" id="IPR014756">
    <property type="entry name" value="Ig_E-set"/>
</dbReference>
<dbReference type="OrthoDB" id="8293118at2759"/>
<accession>A0A226EL67</accession>
<keyword evidence="1" id="KW-0732">Signal</keyword>
<organism evidence="2 3">
    <name type="scientific">Folsomia candida</name>
    <name type="common">Springtail</name>
    <dbReference type="NCBI Taxonomy" id="158441"/>
    <lineage>
        <taxon>Eukaryota</taxon>
        <taxon>Metazoa</taxon>
        <taxon>Ecdysozoa</taxon>
        <taxon>Arthropoda</taxon>
        <taxon>Hexapoda</taxon>
        <taxon>Collembola</taxon>
        <taxon>Entomobryomorpha</taxon>
        <taxon>Isotomoidea</taxon>
        <taxon>Isotomidae</taxon>
        <taxon>Proisotominae</taxon>
        <taxon>Folsomia</taxon>
    </lineage>
</organism>
<dbReference type="AlphaFoldDB" id="A0A226EL67"/>
<evidence type="ECO:0000313" key="2">
    <source>
        <dbReference type="EMBL" id="OXA57958.1"/>
    </source>
</evidence>
<gene>
    <name evidence="2" type="ORF">Fcan01_07180</name>
</gene>
<sequence length="145" mass="15756">MNFASILIGVISLFTFTSAGPVNVSRCEGFGTPIETRISDCDGYCTFIPGRVYNAEQDFMPSAATPSLTLKVEICMSAGFCMQIFEVELPGSSVQPGFVYTSKYSVVPNDILAGQTVQMRAQISHTDTRRVDVCIYCDVDIAALK</sequence>
<dbReference type="EMBL" id="LNIX01000003">
    <property type="protein sequence ID" value="OXA57958.1"/>
    <property type="molecule type" value="Genomic_DNA"/>
</dbReference>